<dbReference type="GO" id="GO:0032454">
    <property type="term" value="F:histone H3K9 demethylase activity"/>
    <property type="evidence" value="ECO:0007669"/>
    <property type="project" value="InterPro"/>
</dbReference>
<keyword evidence="6" id="KW-1185">Reference proteome</keyword>
<dbReference type="AlphaFoldDB" id="A0A9D4XHW1"/>
<dbReference type="PANTHER" id="PTHR12549:SF11">
    <property type="entry name" value="LYSINE-SPECIFIC DEMETHYLASE JMJ25"/>
    <property type="match status" value="1"/>
</dbReference>
<dbReference type="GO" id="GO:0003712">
    <property type="term" value="F:transcription coregulator activity"/>
    <property type="evidence" value="ECO:0007669"/>
    <property type="project" value="TreeGrafter"/>
</dbReference>
<comment type="caution">
    <text evidence="5">The sequence shown here is derived from an EMBL/GenBank/DDBJ whole genome shotgun (WGS) entry which is preliminary data.</text>
</comment>
<keyword evidence="4" id="KW-0539">Nucleus</keyword>
<evidence type="ECO:0000256" key="3">
    <source>
        <dbReference type="ARBA" id="ARBA00022723"/>
    </source>
</evidence>
<accession>A0A9D4XHW1</accession>
<sequence length="117" mass="13032">MVVWYTATSLAQVLPSDRCYLRTGTFLNGSLVYGYFPCSGATFGQSCTKVALDFVSPENVGECFRLTEEFRKLLENHGSKEDKLQVKKMVIHAVDDAVKRLKNSTSATVSHIRSTFS</sequence>
<dbReference type="PANTHER" id="PTHR12549">
    <property type="entry name" value="JMJC DOMAIN-CONTAINING HISTONE DEMETHYLATION PROTEIN"/>
    <property type="match status" value="1"/>
</dbReference>
<dbReference type="GO" id="GO:0046872">
    <property type="term" value="F:metal ion binding"/>
    <property type="evidence" value="ECO:0007669"/>
    <property type="project" value="UniProtKB-KW"/>
</dbReference>
<dbReference type="Proteomes" id="UP001058974">
    <property type="component" value="Chromosome 4"/>
</dbReference>
<evidence type="ECO:0000256" key="1">
    <source>
        <dbReference type="ARBA" id="ARBA00004123"/>
    </source>
</evidence>
<evidence type="ECO:0000256" key="4">
    <source>
        <dbReference type="ARBA" id="ARBA00023242"/>
    </source>
</evidence>
<organism evidence="5 6">
    <name type="scientific">Pisum sativum</name>
    <name type="common">Garden pea</name>
    <name type="synonym">Lathyrus oleraceus</name>
    <dbReference type="NCBI Taxonomy" id="3888"/>
    <lineage>
        <taxon>Eukaryota</taxon>
        <taxon>Viridiplantae</taxon>
        <taxon>Streptophyta</taxon>
        <taxon>Embryophyta</taxon>
        <taxon>Tracheophyta</taxon>
        <taxon>Spermatophyta</taxon>
        <taxon>Magnoliopsida</taxon>
        <taxon>eudicotyledons</taxon>
        <taxon>Gunneridae</taxon>
        <taxon>Pentapetalae</taxon>
        <taxon>rosids</taxon>
        <taxon>fabids</taxon>
        <taxon>Fabales</taxon>
        <taxon>Fabaceae</taxon>
        <taxon>Papilionoideae</taxon>
        <taxon>50 kb inversion clade</taxon>
        <taxon>NPAAA clade</taxon>
        <taxon>Hologalegina</taxon>
        <taxon>IRL clade</taxon>
        <taxon>Fabeae</taxon>
        <taxon>Lathyrus</taxon>
    </lineage>
</organism>
<evidence type="ECO:0000313" key="6">
    <source>
        <dbReference type="Proteomes" id="UP001058974"/>
    </source>
</evidence>
<reference evidence="5 6" key="1">
    <citation type="journal article" date="2022" name="Nat. Genet.">
        <title>Improved pea reference genome and pan-genome highlight genomic features and evolutionary characteristics.</title>
        <authorList>
            <person name="Yang T."/>
            <person name="Liu R."/>
            <person name="Luo Y."/>
            <person name="Hu S."/>
            <person name="Wang D."/>
            <person name="Wang C."/>
            <person name="Pandey M.K."/>
            <person name="Ge S."/>
            <person name="Xu Q."/>
            <person name="Li N."/>
            <person name="Li G."/>
            <person name="Huang Y."/>
            <person name="Saxena R.K."/>
            <person name="Ji Y."/>
            <person name="Li M."/>
            <person name="Yan X."/>
            <person name="He Y."/>
            <person name="Liu Y."/>
            <person name="Wang X."/>
            <person name="Xiang C."/>
            <person name="Varshney R.K."/>
            <person name="Ding H."/>
            <person name="Gao S."/>
            <person name="Zong X."/>
        </authorList>
    </citation>
    <scope>NUCLEOTIDE SEQUENCE [LARGE SCALE GENOMIC DNA]</scope>
    <source>
        <strain evidence="5 6">cv. Zhongwan 6</strain>
    </source>
</reference>
<dbReference type="InterPro" id="IPR045109">
    <property type="entry name" value="LSDs-like"/>
</dbReference>
<dbReference type="GO" id="GO:0000785">
    <property type="term" value="C:chromatin"/>
    <property type="evidence" value="ECO:0007669"/>
    <property type="project" value="TreeGrafter"/>
</dbReference>
<dbReference type="GO" id="GO:0031490">
    <property type="term" value="F:chromatin DNA binding"/>
    <property type="evidence" value="ECO:0007669"/>
    <property type="project" value="TreeGrafter"/>
</dbReference>
<dbReference type="Gramene" id="Psat04G0499700-T1">
    <property type="protein sequence ID" value="KAI5421394.1"/>
    <property type="gene ID" value="KIW84_044997"/>
</dbReference>
<evidence type="ECO:0000256" key="2">
    <source>
        <dbReference type="ARBA" id="ARBA00006801"/>
    </source>
</evidence>
<comment type="subcellular location">
    <subcellularLocation>
        <location evidence="1">Nucleus</location>
    </subcellularLocation>
</comment>
<name>A0A9D4XHW1_PEA</name>
<protein>
    <submittedName>
        <fullName evidence="5">Uncharacterized protein</fullName>
    </submittedName>
</protein>
<dbReference type="GO" id="GO:0000118">
    <property type="term" value="C:histone deacetylase complex"/>
    <property type="evidence" value="ECO:0007669"/>
    <property type="project" value="TreeGrafter"/>
</dbReference>
<comment type="similarity">
    <text evidence="2">Belongs to the JARID1 histone demethylase family.</text>
</comment>
<dbReference type="EMBL" id="JAMSHJ010000004">
    <property type="protein sequence ID" value="KAI5421394.1"/>
    <property type="molecule type" value="Genomic_DNA"/>
</dbReference>
<gene>
    <name evidence="5" type="ORF">KIW84_044997</name>
</gene>
<evidence type="ECO:0000313" key="5">
    <source>
        <dbReference type="EMBL" id="KAI5421394.1"/>
    </source>
</evidence>
<keyword evidence="3" id="KW-0479">Metal-binding</keyword>
<dbReference type="Gene3D" id="2.60.120.650">
    <property type="entry name" value="Cupin"/>
    <property type="match status" value="1"/>
</dbReference>
<dbReference type="GO" id="GO:0006357">
    <property type="term" value="P:regulation of transcription by RNA polymerase II"/>
    <property type="evidence" value="ECO:0007669"/>
    <property type="project" value="TreeGrafter"/>
</dbReference>
<proteinExistence type="inferred from homology"/>